<feature type="transmembrane region" description="Helical" evidence="6">
    <location>
        <begin position="262"/>
        <end position="280"/>
    </location>
</feature>
<dbReference type="PANTHER" id="PTHR30506">
    <property type="entry name" value="INNER MEMBRANE PROTEIN"/>
    <property type="match status" value="1"/>
</dbReference>
<keyword evidence="5 6" id="KW-0472">Membrane</keyword>
<proteinExistence type="predicted"/>
<feature type="transmembrane region" description="Helical" evidence="6">
    <location>
        <begin position="229"/>
        <end position="250"/>
    </location>
</feature>
<dbReference type="Pfam" id="PF03458">
    <property type="entry name" value="Gly_transporter"/>
    <property type="match status" value="2"/>
</dbReference>
<feature type="domain" description="Glycine transporter" evidence="7">
    <location>
        <begin position="205"/>
        <end position="280"/>
    </location>
</feature>
<gene>
    <name evidence="8" type="ORF">PCAR00345_LOCUS29902</name>
</gene>
<feature type="transmembrane region" description="Helical" evidence="6">
    <location>
        <begin position="292"/>
        <end position="316"/>
    </location>
</feature>
<dbReference type="AlphaFoldDB" id="A0A7S4F7I6"/>
<dbReference type="GO" id="GO:0005886">
    <property type="term" value="C:plasma membrane"/>
    <property type="evidence" value="ECO:0007669"/>
    <property type="project" value="UniProtKB-SubCell"/>
</dbReference>
<dbReference type="InterPro" id="IPR005115">
    <property type="entry name" value="Gly_transporter"/>
</dbReference>
<comment type="subcellular location">
    <subcellularLocation>
        <location evidence="1">Cell membrane</location>
        <topology evidence="1">Multi-pass membrane protein</topology>
    </subcellularLocation>
</comment>
<accession>A0A7S4F7I6</accession>
<evidence type="ECO:0000256" key="2">
    <source>
        <dbReference type="ARBA" id="ARBA00022475"/>
    </source>
</evidence>
<dbReference type="EMBL" id="HBIZ01046652">
    <property type="protein sequence ID" value="CAE0777263.1"/>
    <property type="molecule type" value="Transcribed_RNA"/>
</dbReference>
<evidence type="ECO:0000256" key="4">
    <source>
        <dbReference type="ARBA" id="ARBA00022989"/>
    </source>
</evidence>
<keyword evidence="2" id="KW-1003">Cell membrane</keyword>
<evidence type="ECO:0000256" key="1">
    <source>
        <dbReference type="ARBA" id="ARBA00004651"/>
    </source>
</evidence>
<protein>
    <recommendedName>
        <fullName evidence="7">Glycine transporter domain-containing protein</fullName>
    </recommendedName>
</protein>
<evidence type="ECO:0000256" key="5">
    <source>
        <dbReference type="ARBA" id="ARBA00023136"/>
    </source>
</evidence>
<keyword evidence="4 6" id="KW-1133">Transmembrane helix</keyword>
<evidence type="ECO:0000313" key="8">
    <source>
        <dbReference type="EMBL" id="CAE0777263.1"/>
    </source>
</evidence>
<feature type="transmembrane region" description="Helical" evidence="6">
    <location>
        <begin position="201"/>
        <end position="223"/>
    </location>
</feature>
<reference evidence="8" key="1">
    <citation type="submission" date="2021-01" db="EMBL/GenBank/DDBJ databases">
        <authorList>
            <person name="Corre E."/>
            <person name="Pelletier E."/>
            <person name="Niang G."/>
            <person name="Scheremetjew M."/>
            <person name="Finn R."/>
            <person name="Kale V."/>
            <person name="Holt S."/>
            <person name="Cochrane G."/>
            <person name="Meng A."/>
            <person name="Brown T."/>
            <person name="Cohen L."/>
        </authorList>
    </citation>
    <scope>NUCLEOTIDE SEQUENCE</scope>
    <source>
        <strain evidence="8">CCMP645</strain>
    </source>
</reference>
<evidence type="ECO:0000259" key="7">
    <source>
        <dbReference type="Pfam" id="PF03458"/>
    </source>
</evidence>
<feature type="domain" description="Glycine transporter" evidence="7">
    <location>
        <begin position="118"/>
        <end position="188"/>
    </location>
</feature>
<keyword evidence="3 6" id="KW-0812">Transmembrane</keyword>
<name>A0A7S4F7I6_CHRCT</name>
<evidence type="ECO:0000256" key="6">
    <source>
        <dbReference type="SAM" id="Phobius"/>
    </source>
</evidence>
<dbReference type="PANTHER" id="PTHR30506:SF3">
    <property type="entry name" value="UPF0126 INNER MEMBRANE PROTEIN YADS-RELATED"/>
    <property type="match status" value="1"/>
</dbReference>
<sequence>MPLSPPLRIELPSAPLLAGGVLRSAVFDEHGMDAMWPGCSIIVSRTAWDTASMACDTPCPAGTDWSGGLAAGSTLGAVASIGVLIRLRGGVGTAPSGVPSGIDMLSPFQYAVSMGTLYIGTAMAALSGCITAGSKEMDLFGCVLLAMVTAIGGGTLRDMVLGNRVYWMADQTHATIAIIVAVIAFAVWPKLVEIGFKDTHLAFLWSDAIGMASSSIIGAHTGLEATDSALVGIVSGVMTATAGGVVRDLLCLERPRVLHSSRSMYATPALLGAAAFTLMRRLRSAYPALMPAWATAVVPWAIALLLRAAAWTYRLALPRWARKKKSFSAINVFADPAKRQAAEYEIKVAQAEQGGAAERQSTRKRA</sequence>
<feature type="transmembrane region" description="Helical" evidence="6">
    <location>
        <begin position="172"/>
        <end position="189"/>
    </location>
</feature>
<organism evidence="8">
    <name type="scientific">Chrysotila carterae</name>
    <name type="common">Marine alga</name>
    <name type="synonym">Syracosphaera carterae</name>
    <dbReference type="NCBI Taxonomy" id="13221"/>
    <lineage>
        <taxon>Eukaryota</taxon>
        <taxon>Haptista</taxon>
        <taxon>Haptophyta</taxon>
        <taxon>Prymnesiophyceae</taxon>
        <taxon>Isochrysidales</taxon>
        <taxon>Isochrysidaceae</taxon>
        <taxon>Chrysotila</taxon>
    </lineage>
</organism>
<feature type="transmembrane region" description="Helical" evidence="6">
    <location>
        <begin position="108"/>
        <end position="132"/>
    </location>
</feature>
<feature type="transmembrane region" description="Helical" evidence="6">
    <location>
        <begin position="139"/>
        <end position="160"/>
    </location>
</feature>
<evidence type="ECO:0000256" key="3">
    <source>
        <dbReference type="ARBA" id="ARBA00022692"/>
    </source>
</evidence>